<dbReference type="InterPro" id="IPR027417">
    <property type="entry name" value="P-loop_NTPase"/>
</dbReference>
<dbReference type="GO" id="GO:0003925">
    <property type="term" value="F:G protein activity"/>
    <property type="evidence" value="ECO:0007669"/>
    <property type="project" value="UniProtKB-EC"/>
</dbReference>
<evidence type="ECO:0000313" key="7">
    <source>
        <dbReference type="Proteomes" id="UP000887013"/>
    </source>
</evidence>
<feature type="region of interest" description="Disordered" evidence="5">
    <location>
        <begin position="182"/>
        <end position="206"/>
    </location>
</feature>
<evidence type="ECO:0000256" key="5">
    <source>
        <dbReference type="SAM" id="MobiDB-lite"/>
    </source>
</evidence>
<dbReference type="Gene3D" id="3.40.50.300">
    <property type="entry name" value="P-loop containing nucleotide triphosphate hydrolases"/>
    <property type="match status" value="1"/>
</dbReference>
<keyword evidence="3" id="KW-0378">Hydrolase</keyword>
<dbReference type="GO" id="GO:0005525">
    <property type="term" value="F:GTP binding"/>
    <property type="evidence" value="ECO:0007669"/>
    <property type="project" value="InterPro"/>
</dbReference>
<keyword evidence="7" id="KW-1185">Reference proteome</keyword>
<dbReference type="InterPro" id="IPR001806">
    <property type="entry name" value="Small_GTPase"/>
</dbReference>
<dbReference type="AlphaFoldDB" id="A0A8X6QQU0"/>
<organism evidence="6 7">
    <name type="scientific">Nephila pilipes</name>
    <name type="common">Giant wood spider</name>
    <name type="synonym">Nephila maculata</name>
    <dbReference type="NCBI Taxonomy" id="299642"/>
    <lineage>
        <taxon>Eukaryota</taxon>
        <taxon>Metazoa</taxon>
        <taxon>Ecdysozoa</taxon>
        <taxon>Arthropoda</taxon>
        <taxon>Chelicerata</taxon>
        <taxon>Arachnida</taxon>
        <taxon>Araneae</taxon>
        <taxon>Araneomorphae</taxon>
        <taxon>Entelegynae</taxon>
        <taxon>Araneoidea</taxon>
        <taxon>Nephilidae</taxon>
        <taxon>Nephila</taxon>
    </lineage>
</organism>
<dbReference type="PROSITE" id="PS51419">
    <property type="entry name" value="RAB"/>
    <property type="match status" value="1"/>
</dbReference>
<dbReference type="PANTHER" id="PTHR45704">
    <property type="entry name" value="RAS-LIKE FAMILY MEMBER 11"/>
    <property type="match status" value="1"/>
</dbReference>
<dbReference type="Proteomes" id="UP000887013">
    <property type="component" value="Unassembled WGS sequence"/>
</dbReference>
<evidence type="ECO:0000256" key="3">
    <source>
        <dbReference type="ARBA" id="ARBA00022801"/>
    </source>
</evidence>
<proteinExistence type="inferred from homology"/>
<sequence length="206" mass="23512">MFKYFLPLYSVYTLTVRFLTKRYIGEYDHQTDNRYKSEMMVDNEPVLFEIIDTCPKKLSELPKDDVLTWADGFMLVYSIIDKESFAYIREAKKLILNSRPPSPGGTQGQGPCPMVVVANKADLIHLRQVSAEDGGKLAKDHNAAFLEVAASEHVSQVADAFYELCREVHTFRRRSKQSLLDRIKYGGKNSNRGDGKKKESRNPPEN</sequence>
<protein>
    <recommendedName>
        <fullName evidence="2">small monomeric GTPase</fullName>
        <ecNumber evidence="2">3.6.5.2</ecNumber>
    </recommendedName>
</protein>
<dbReference type="OrthoDB" id="18798at2759"/>
<evidence type="ECO:0000256" key="1">
    <source>
        <dbReference type="ARBA" id="ARBA00008344"/>
    </source>
</evidence>
<feature type="compositionally biased region" description="Basic and acidic residues" evidence="5">
    <location>
        <begin position="191"/>
        <end position="206"/>
    </location>
</feature>
<dbReference type="SMART" id="SM00175">
    <property type="entry name" value="RAB"/>
    <property type="match status" value="1"/>
</dbReference>
<gene>
    <name evidence="6" type="primary">RERG</name>
    <name evidence="6" type="ORF">NPIL_575131</name>
</gene>
<reference evidence="6" key="1">
    <citation type="submission" date="2020-08" db="EMBL/GenBank/DDBJ databases">
        <title>Multicomponent nature underlies the extraordinary mechanical properties of spider dragline silk.</title>
        <authorList>
            <person name="Kono N."/>
            <person name="Nakamura H."/>
            <person name="Mori M."/>
            <person name="Yoshida Y."/>
            <person name="Ohtoshi R."/>
            <person name="Malay A.D."/>
            <person name="Moran D.A.P."/>
            <person name="Tomita M."/>
            <person name="Numata K."/>
            <person name="Arakawa K."/>
        </authorList>
    </citation>
    <scope>NUCLEOTIDE SEQUENCE</scope>
</reference>
<comment type="catalytic activity">
    <reaction evidence="4">
        <text>GTP + H2O = GDP + phosphate + H(+)</text>
        <dbReference type="Rhea" id="RHEA:19669"/>
        <dbReference type="ChEBI" id="CHEBI:15377"/>
        <dbReference type="ChEBI" id="CHEBI:15378"/>
        <dbReference type="ChEBI" id="CHEBI:37565"/>
        <dbReference type="ChEBI" id="CHEBI:43474"/>
        <dbReference type="ChEBI" id="CHEBI:58189"/>
        <dbReference type="EC" id="3.6.5.2"/>
    </reaction>
</comment>
<dbReference type="EMBL" id="BMAW01128705">
    <property type="protein sequence ID" value="GFU27113.1"/>
    <property type="molecule type" value="Genomic_DNA"/>
</dbReference>
<evidence type="ECO:0000313" key="6">
    <source>
        <dbReference type="EMBL" id="GFU27113.1"/>
    </source>
</evidence>
<evidence type="ECO:0000256" key="2">
    <source>
        <dbReference type="ARBA" id="ARBA00011984"/>
    </source>
</evidence>
<name>A0A8X6QQU0_NEPPI</name>
<dbReference type="InterPro" id="IPR051065">
    <property type="entry name" value="Ras-related_GTPase"/>
</dbReference>
<evidence type="ECO:0000256" key="4">
    <source>
        <dbReference type="ARBA" id="ARBA00048098"/>
    </source>
</evidence>
<dbReference type="Pfam" id="PF00071">
    <property type="entry name" value="Ras"/>
    <property type="match status" value="1"/>
</dbReference>
<dbReference type="SMART" id="SM00173">
    <property type="entry name" value="RAS"/>
    <property type="match status" value="1"/>
</dbReference>
<dbReference type="SUPFAM" id="SSF52540">
    <property type="entry name" value="P-loop containing nucleoside triphosphate hydrolases"/>
    <property type="match status" value="1"/>
</dbReference>
<comment type="similarity">
    <text evidence="1">Belongs to the small GTPase superfamily. Ras family.</text>
</comment>
<dbReference type="EC" id="3.6.5.2" evidence="2"/>
<accession>A0A8X6QQU0</accession>
<dbReference type="PROSITE" id="PS51421">
    <property type="entry name" value="RAS"/>
    <property type="match status" value="1"/>
</dbReference>
<comment type="caution">
    <text evidence="6">The sequence shown here is derived from an EMBL/GenBank/DDBJ whole genome shotgun (WGS) entry which is preliminary data.</text>
</comment>